<comment type="similarity">
    <text evidence="1 3">Belongs to the aldehyde dehydrogenase family.</text>
</comment>
<dbReference type="Gene3D" id="3.40.309.10">
    <property type="entry name" value="Aldehyde Dehydrogenase, Chain A, domain 2"/>
    <property type="match status" value="1"/>
</dbReference>
<name>A0ABP4LWJ6_9ACTN</name>
<dbReference type="EMBL" id="BAAAQD010000012">
    <property type="protein sequence ID" value="GAA1532786.1"/>
    <property type="molecule type" value="Genomic_DNA"/>
</dbReference>
<evidence type="ECO:0000259" key="4">
    <source>
        <dbReference type="Pfam" id="PF00171"/>
    </source>
</evidence>
<dbReference type="InterPro" id="IPR016160">
    <property type="entry name" value="Ald_DH_CS_CYS"/>
</dbReference>
<dbReference type="Proteomes" id="UP001501470">
    <property type="component" value="Unassembled WGS sequence"/>
</dbReference>
<dbReference type="Gene3D" id="3.40.605.10">
    <property type="entry name" value="Aldehyde Dehydrogenase, Chain A, domain 1"/>
    <property type="match status" value="1"/>
</dbReference>
<accession>A0ABP4LWJ6</accession>
<dbReference type="CDD" id="cd07099">
    <property type="entry name" value="ALDH_DDALDH"/>
    <property type="match status" value="1"/>
</dbReference>
<reference evidence="6" key="1">
    <citation type="journal article" date="2019" name="Int. J. Syst. Evol. Microbiol.">
        <title>The Global Catalogue of Microorganisms (GCM) 10K type strain sequencing project: providing services to taxonomists for standard genome sequencing and annotation.</title>
        <authorList>
            <consortium name="The Broad Institute Genomics Platform"/>
            <consortium name="The Broad Institute Genome Sequencing Center for Infectious Disease"/>
            <person name="Wu L."/>
            <person name="Ma J."/>
        </authorList>
    </citation>
    <scope>NUCLEOTIDE SEQUENCE [LARGE SCALE GENOMIC DNA]</scope>
    <source>
        <strain evidence="6">JCM 15933</strain>
    </source>
</reference>
<evidence type="ECO:0000256" key="3">
    <source>
        <dbReference type="PIRNR" id="PIRNR036492"/>
    </source>
</evidence>
<evidence type="ECO:0000256" key="2">
    <source>
        <dbReference type="ARBA" id="ARBA00023002"/>
    </source>
</evidence>
<dbReference type="PIRSF" id="PIRSF036492">
    <property type="entry name" value="ALDH"/>
    <property type="match status" value="1"/>
</dbReference>
<evidence type="ECO:0000313" key="5">
    <source>
        <dbReference type="EMBL" id="GAA1532786.1"/>
    </source>
</evidence>
<dbReference type="PANTHER" id="PTHR11699">
    <property type="entry name" value="ALDEHYDE DEHYDROGENASE-RELATED"/>
    <property type="match status" value="1"/>
</dbReference>
<sequence length="474" mass="49709">MTSTVAHEVAVEAAVERARAAAGWWAGLTARQRRHHLLAFKASIARRVTELASLIREETGKPLAGALLEVMLTVEHLDWAARHAGRVLRRRSVSSGMLAFNQASTVEYVPFGVVGVIGPWNYPFYTPMGSISHALAAGNAVVFKPSEFTPGVGSWLASLWSSLVPEHPVLQVVTGDGATGAALCRAGVDKIAFTGSAATARRVMAACAERLTPVVIEGGGKDALIVTADADLPAAASAAVFGGLGNAGQTCAGVERIYVVDAVHDAFLAELTPLLREVRPGAEADAPYGPMTTPTQPEIVRRHITDAIDRGGRAVVGDAASVRPPFVDPVLLADVPEDSAAVTEETFGPVLIVNRVADADEALRRANATAYGLAGSIFTRRRATGRALAAGLRAGAVSVNSVLGYAAVPALPFGGVGDSGFGRVHGADGLREFSRAKSVTWQRFRPPIDLLTLQPAEKAMRTSLAMFKLRHGRG</sequence>
<keyword evidence="6" id="KW-1185">Reference proteome</keyword>
<comment type="caution">
    <text evidence="5">The sequence shown here is derived from an EMBL/GenBank/DDBJ whole genome shotgun (WGS) entry which is preliminary data.</text>
</comment>
<dbReference type="PROSITE" id="PS00070">
    <property type="entry name" value="ALDEHYDE_DEHYDR_CYS"/>
    <property type="match status" value="1"/>
</dbReference>
<evidence type="ECO:0000313" key="6">
    <source>
        <dbReference type="Proteomes" id="UP001501470"/>
    </source>
</evidence>
<keyword evidence="2 3" id="KW-0560">Oxidoreductase</keyword>
<dbReference type="RefSeq" id="WP_344505446.1">
    <property type="nucleotide sequence ID" value="NZ_BAAAQD010000012.1"/>
</dbReference>
<dbReference type="InterPro" id="IPR016162">
    <property type="entry name" value="Ald_DH_N"/>
</dbReference>
<feature type="domain" description="Aldehyde dehydrogenase" evidence="4">
    <location>
        <begin position="6"/>
        <end position="439"/>
    </location>
</feature>
<dbReference type="InterPro" id="IPR016163">
    <property type="entry name" value="Ald_DH_C"/>
</dbReference>
<dbReference type="Pfam" id="PF00171">
    <property type="entry name" value="Aldedh"/>
    <property type="match status" value="1"/>
</dbReference>
<dbReference type="SUPFAM" id="SSF53720">
    <property type="entry name" value="ALDH-like"/>
    <property type="match status" value="1"/>
</dbReference>
<gene>
    <name evidence="5" type="ORF">GCM10009827_058420</name>
</gene>
<proteinExistence type="inferred from homology"/>
<dbReference type="InterPro" id="IPR016161">
    <property type="entry name" value="Ald_DH/histidinol_DH"/>
</dbReference>
<dbReference type="InterPro" id="IPR012394">
    <property type="entry name" value="Aldehyde_DH_NAD(P)"/>
</dbReference>
<organism evidence="5 6">
    <name type="scientific">Dactylosporangium maewongense</name>
    <dbReference type="NCBI Taxonomy" id="634393"/>
    <lineage>
        <taxon>Bacteria</taxon>
        <taxon>Bacillati</taxon>
        <taxon>Actinomycetota</taxon>
        <taxon>Actinomycetes</taxon>
        <taxon>Micromonosporales</taxon>
        <taxon>Micromonosporaceae</taxon>
        <taxon>Dactylosporangium</taxon>
    </lineage>
</organism>
<evidence type="ECO:0000256" key="1">
    <source>
        <dbReference type="ARBA" id="ARBA00009986"/>
    </source>
</evidence>
<dbReference type="InterPro" id="IPR015590">
    <property type="entry name" value="Aldehyde_DH_dom"/>
</dbReference>
<protein>
    <recommendedName>
        <fullName evidence="3">Aldehyde dehydrogenase</fullName>
    </recommendedName>
</protein>